<evidence type="ECO:0000313" key="3">
    <source>
        <dbReference type="Proteomes" id="UP001179280"/>
    </source>
</evidence>
<keyword evidence="1" id="KW-0812">Transmembrane</keyword>
<feature type="transmembrane region" description="Helical" evidence="1">
    <location>
        <begin position="52"/>
        <end position="69"/>
    </location>
</feature>
<dbReference type="RefSeq" id="WP_204466402.1">
    <property type="nucleotide sequence ID" value="NZ_JAFBCV010000006.1"/>
</dbReference>
<dbReference type="Proteomes" id="UP001179280">
    <property type="component" value="Unassembled WGS sequence"/>
</dbReference>
<feature type="transmembrane region" description="Helical" evidence="1">
    <location>
        <begin position="81"/>
        <end position="107"/>
    </location>
</feature>
<feature type="transmembrane region" description="Helical" evidence="1">
    <location>
        <begin position="7"/>
        <end position="26"/>
    </location>
</feature>
<name>A0ABS2SU63_9BACI</name>
<gene>
    <name evidence="2" type="ORF">JOC54_002343</name>
</gene>
<comment type="caution">
    <text evidence="2">The sequence shown here is derived from an EMBL/GenBank/DDBJ whole genome shotgun (WGS) entry which is preliminary data.</text>
</comment>
<proteinExistence type="predicted"/>
<keyword evidence="3" id="KW-1185">Reference proteome</keyword>
<reference evidence="2" key="1">
    <citation type="submission" date="2021-01" db="EMBL/GenBank/DDBJ databases">
        <title>Genomic Encyclopedia of Type Strains, Phase IV (KMG-IV): sequencing the most valuable type-strain genomes for metagenomic binning, comparative biology and taxonomic classification.</title>
        <authorList>
            <person name="Goeker M."/>
        </authorList>
    </citation>
    <scope>NUCLEOTIDE SEQUENCE</scope>
    <source>
        <strain evidence="2">DSM 21943</strain>
    </source>
</reference>
<evidence type="ECO:0000313" key="2">
    <source>
        <dbReference type="EMBL" id="MBM7839073.1"/>
    </source>
</evidence>
<keyword evidence="1" id="KW-0472">Membrane</keyword>
<organism evidence="2 3">
    <name type="scientific">Shouchella xiaoxiensis</name>
    <dbReference type="NCBI Taxonomy" id="766895"/>
    <lineage>
        <taxon>Bacteria</taxon>
        <taxon>Bacillati</taxon>
        <taxon>Bacillota</taxon>
        <taxon>Bacilli</taxon>
        <taxon>Bacillales</taxon>
        <taxon>Bacillaceae</taxon>
        <taxon>Shouchella</taxon>
    </lineage>
</organism>
<protein>
    <submittedName>
        <fullName evidence="2">Uncharacterized protein</fullName>
    </submittedName>
</protein>
<sequence>MEIIFTFVLAISFGMIFTTGFGLLIWEKIFKFTYESLMFVDANTPLKKSWNFFYHLTGGGISYFFYFWLKDRHSIPKTKLIFSLYLIASIPFSILGLTIALNLVSFLTN</sequence>
<accession>A0ABS2SU63</accession>
<evidence type="ECO:0000256" key="1">
    <source>
        <dbReference type="SAM" id="Phobius"/>
    </source>
</evidence>
<keyword evidence="1" id="KW-1133">Transmembrane helix</keyword>
<dbReference type="EMBL" id="JAFBCV010000006">
    <property type="protein sequence ID" value="MBM7839073.1"/>
    <property type="molecule type" value="Genomic_DNA"/>
</dbReference>